<sequence>MISDTTSLHSVSCQVVEALNKVILELQTEVSSASISTFHQQALERVRALVQFDKAWWGRSTWRDNWPVEHSSFLLGLPNGYAAEWEQLKTSDASVGRMHQTQGVCQVIHCTAADAPPALADLGRQYDLCFALGIVLTDPHTQQGVHLTLFRSAGHTPFSPLDKRLIEWLMPHLIAAEQASYLRTLTTLRETQGAYDETAMAVSNRYGVLLSMEPAFSSMLGSEWPDRPSNRLPRQCNPQEGYSSHNLHITLQPVGDLVLLTARRRSSLELLSTRELQVARGFAVGQTYKEVARNIGVSPCTVRHHLRKIYNKLGVTRKAQIAQLLHLTDG</sequence>
<dbReference type="Proteomes" id="UP000050557">
    <property type="component" value="Unassembled WGS sequence"/>
</dbReference>
<dbReference type="InterPro" id="IPR000792">
    <property type="entry name" value="Tscrpt_reg_LuxR_C"/>
</dbReference>
<dbReference type="GO" id="GO:0003677">
    <property type="term" value="F:DNA binding"/>
    <property type="evidence" value="ECO:0007669"/>
    <property type="project" value="UniProtKB-KW"/>
</dbReference>
<dbReference type="Gene3D" id="1.10.10.10">
    <property type="entry name" value="Winged helix-like DNA-binding domain superfamily/Winged helix DNA-binding domain"/>
    <property type="match status" value="1"/>
</dbReference>
<feature type="domain" description="HTH luxR-type" evidence="4">
    <location>
        <begin position="264"/>
        <end position="329"/>
    </location>
</feature>
<dbReference type="SUPFAM" id="SSF46894">
    <property type="entry name" value="C-terminal effector domain of the bipartite response regulators"/>
    <property type="match status" value="1"/>
</dbReference>
<dbReference type="RefSeq" id="WP_054984812.1">
    <property type="nucleotide sequence ID" value="NZ_CP092918.1"/>
</dbReference>
<evidence type="ECO:0000313" key="5">
    <source>
        <dbReference type="EMBL" id="KPX48487.1"/>
    </source>
</evidence>
<keyword evidence="2" id="KW-0238">DNA-binding</keyword>
<dbReference type="CDD" id="cd06170">
    <property type="entry name" value="LuxR_C_like"/>
    <property type="match status" value="1"/>
</dbReference>
<comment type="caution">
    <text evidence="5">The sequence shown here is derived from an EMBL/GenBank/DDBJ whole genome shotgun (WGS) entry which is preliminary data.</text>
</comment>
<dbReference type="Pfam" id="PF00196">
    <property type="entry name" value="GerE"/>
    <property type="match status" value="1"/>
</dbReference>
<evidence type="ECO:0000313" key="6">
    <source>
        <dbReference type="Proteomes" id="UP000050557"/>
    </source>
</evidence>
<dbReference type="PANTHER" id="PTHR44688:SF16">
    <property type="entry name" value="DNA-BINDING TRANSCRIPTIONAL ACTIVATOR DEVR_DOSR"/>
    <property type="match status" value="1"/>
</dbReference>
<gene>
    <name evidence="5" type="ORF">ALO68_04414</name>
</gene>
<evidence type="ECO:0000256" key="3">
    <source>
        <dbReference type="ARBA" id="ARBA00023163"/>
    </source>
</evidence>
<proteinExistence type="predicted"/>
<evidence type="ECO:0000256" key="1">
    <source>
        <dbReference type="ARBA" id="ARBA00023015"/>
    </source>
</evidence>
<dbReference type="InterPro" id="IPR036388">
    <property type="entry name" value="WH-like_DNA-bd_sf"/>
</dbReference>
<dbReference type="SMART" id="SM00421">
    <property type="entry name" value="HTH_LUXR"/>
    <property type="match status" value="1"/>
</dbReference>
<dbReference type="EMBL" id="LJQM01000042">
    <property type="protein sequence ID" value="KPX48487.1"/>
    <property type="molecule type" value="Genomic_DNA"/>
</dbReference>
<keyword evidence="1" id="KW-0805">Transcription regulation</keyword>
<dbReference type="PROSITE" id="PS50043">
    <property type="entry name" value="HTH_LUXR_2"/>
    <property type="match status" value="1"/>
</dbReference>
<dbReference type="PANTHER" id="PTHR44688">
    <property type="entry name" value="DNA-BINDING TRANSCRIPTIONAL ACTIVATOR DEVR_DOSR"/>
    <property type="match status" value="1"/>
</dbReference>
<name>A0A0N8RPI5_9PSED</name>
<keyword evidence="3" id="KW-0804">Transcription</keyword>
<evidence type="ECO:0000256" key="2">
    <source>
        <dbReference type="ARBA" id="ARBA00023125"/>
    </source>
</evidence>
<dbReference type="InterPro" id="IPR016032">
    <property type="entry name" value="Sig_transdc_resp-reg_C-effctor"/>
</dbReference>
<dbReference type="AlphaFoldDB" id="A0A0N8RPI5"/>
<dbReference type="PRINTS" id="PR00038">
    <property type="entry name" value="HTHLUXR"/>
</dbReference>
<accession>A0A0N8RPI5</accession>
<evidence type="ECO:0000259" key="4">
    <source>
        <dbReference type="PROSITE" id="PS50043"/>
    </source>
</evidence>
<dbReference type="GO" id="GO:0006355">
    <property type="term" value="P:regulation of DNA-templated transcription"/>
    <property type="evidence" value="ECO:0007669"/>
    <property type="project" value="InterPro"/>
</dbReference>
<organism evidence="5 6">
    <name type="scientific">Pseudomonas syringae pv. helianthi</name>
    <dbReference type="NCBI Taxonomy" id="251654"/>
    <lineage>
        <taxon>Bacteria</taxon>
        <taxon>Pseudomonadati</taxon>
        <taxon>Pseudomonadota</taxon>
        <taxon>Gammaproteobacteria</taxon>
        <taxon>Pseudomonadales</taxon>
        <taxon>Pseudomonadaceae</taxon>
        <taxon>Pseudomonas</taxon>
    </lineage>
</organism>
<dbReference type="GeneID" id="96220776"/>
<protein>
    <submittedName>
        <fullName evidence="5">Regulatory protein LuxR</fullName>
    </submittedName>
</protein>
<reference evidence="5 6" key="1">
    <citation type="submission" date="2015-09" db="EMBL/GenBank/DDBJ databases">
        <title>Genome announcement of multiple Pseudomonas syringae strains.</title>
        <authorList>
            <person name="Thakur S."/>
            <person name="Wang P.W."/>
            <person name="Gong Y."/>
            <person name="Weir B.S."/>
            <person name="Guttman D.S."/>
        </authorList>
    </citation>
    <scope>NUCLEOTIDE SEQUENCE [LARGE SCALE GENOMIC DNA]</scope>
    <source>
        <strain evidence="5 6">ICMP4531</strain>
    </source>
</reference>
<dbReference type="PATRIC" id="fig|251654.3.peg.5884"/>